<dbReference type="EMBL" id="JBIACK010000001">
    <property type="protein sequence ID" value="MFE8699730.1"/>
    <property type="molecule type" value="Genomic_DNA"/>
</dbReference>
<dbReference type="PROSITE" id="PS00892">
    <property type="entry name" value="HIT_1"/>
    <property type="match status" value="1"/>
</dbReference>
<dbReference type="InterPro" id="IPR011146">
    <property type="entry name" value="HIT-like"/>
</dbReference>
<name>A0ABW6K6B4_9BACI</name>
<proteinExistence type="predicted"/>
<dbReference type="SUPFAM" id="SSF54197">
    <property type="entry name" value="HIT-like"/>
    <property type="match status" value="1"/>
</dbReference>
<keyword evidence="3" id="KW-0808">Transferase</keyword>
<feature type="short sequence motif" description="Histidine triad motif" evidence="1">
    <location>
        <begin position="102"/>
        <end position="106"/>
    </location>
</feature>
<gene>
    <name evidence="3" type="ORF">ACFYKX_03725</name>
</gene>
<dbReference type="RefSeq" id="WP_389358174.1">
    <property type="nucleotide sequence ID" value="NZ_JBIACK010000001.1"/>
</dbReference>
<comment type="caution">
    <text evidence="3">The sequence shown here is derived from an EMBL/GenBank/DDBJ whole genome shotgun (WGS) entry which is preliminary data.</text>
</comment>
<evidence type="ECO:0000259" key="2">
    <source>
        <dbReference type="PROSITE" id="PS51084"/>
    </source>
</evidence>
<organism evidence="3 4">
    <name type="scientific">Cytobacillus spartinae</name>
    <dbReference type="NCBI Taxonomy" id="3299023"/>
    <lineage>
        <taxon>Bacteria</taxon>
        <taxon>Bacillati</taxon>
        <taxon>Bacillota</taxon>
        <taxon>Bacilli</taxon>
        <taxon>Bacillales</taxon>
        <taxon>Bacillaceae</taxon>
        <taxon>Cytobacillus</taxon>
    </lineage>
</organism>
<dbReference type="PANTHER" id="PTHR42997">
    <property type="entry name" value="HIT FAMILY HYDROLASE"/>
    <property type="match status" value="1"/>
</dbReference>
<accession>A0ABW6K6B4</accession>
<dbReference type="GO" id="GO:0008168">
    <property type="term" value="F:methyltransferase activity"/>
    <property type="evidence" value="ECO:0007669"/>
    <property type="project" value="UniProtKB-KW"/>
</dbReference>
<evidence type="ECO:0000313" key="3">
    <source>
        <dbReference type="EMBL" id="MFE8699730.1"/>
    </source>
</evidence>
<protein>
    <submittedName>
        <fullName evidence="3">HIT family protein</fullName>
        <ecNumber evidence="3">2.1.1.-</ecNumber>
    </submittedName>
</protein>
<dbReference type="PANTHER" id="PTHR42997:SF1">
    <property type="entry name" value="AP-4-A PHOSPHORYLASE"/>
    <property type="match status" value="1"/>
</dbReference>
<dbReference type="InterPro" id="IPR019808">
    <property type="entry name" value="Histidine_triad_CS"/>
</dbReference>
<dbReference type="InterPro" id="IPR036265">
    <property type="entry name" value="HIT-like_sf"/>
</dbReference>
<sequence length="148" mass="17163">MVKDCMFCDLTLEPNQRIILSNEHCMFLQLEQANTKGIPLEGAGLIVPKTHRETAFDLTREEWDATYTLLKEVKKYLDEKYQPKGYNLGWNCGEVGGQHIMHSHFHVIPRYEDEALAGKGIRYMFKGNENNRSSNVVLKEHCYLFYGC</sequence>
<dbReference type="Pfam" id="PF01230">
    <property type="entry name" value="HIT"/>
    <property type="match status" value="1"/>
</dbReference>
<dbReference type="EC" id="2.1.1.-" evidence="3"/>
<reference evidence="3 4" key="1">
    <citation type="submission" date="2024-08" db="EMBL/GenBank/DDBJ databases">
        <title>Two novel Cytobacillus novel species.</title>
        <authorList>
            <person name="Liu G."/>
        </authorList>
    </citation>
    <scope>NUCLEOTIDE SEQUENCE [LARGE SCALE GENOMIC DNA]</scope>
    <source>
        <strain evidence="3 4">FJAT-54145</strain>
    </source>
</reference>
<dbReference type="GO" id="GO:0032259">
    <property type="term" value="P:methylation"/>
    <property type="evidence" value="ECO:0007669"/>
    <property type="project" value="UniProtKB-KW"/>
</dbReference>
<dbReference type="InterPro" id="IPR052908">
    <property type="entry name" value="AP-4-A_phosphorylase"/>
</dbReference>
<evidence type="ECO:0000256" key="1">
    <source>
        <dbReference type="PROSITE-ProRule" id="PRU00464"/>
    </source>
</evidence>
<dbReference type="Proteomes" id="UP001601059">
    <property type="component" value="Unassembled WGS sequence"/>
</dbReference>
<dbReference type="PROSITE" id="PS51084">
    <property type="entry name" value="HIT_2"/>
    <property type="match status" value="1"/>
</dbReference>
<keyword evidence="3" id="KW-0489">Methyltransferase</keyword>
<evidence type="ECO:0000313" key="4">
    <source>
        <dbReference type="Proteomes" id="UP001601059"/>
    </source>
</evidence>
<dbReference type="Gene3D" id="3.30.428.10">
    <property type="entry name" value="HIT-like"/>
    <property type="match status" value="1"/>
</dbReference>
<keyword evidence="4" id="KW-1185">Reference proteome</keyword>
<feature type="domain" description="HIT" evidence="2">
    <location>
        <begin position="42"/>
        <end position="117"/>
    </location>
</feature>